<reference evidence="1" key="1">
    <citation type="submission" date="2019-11" db="EMBL/GenBank/DDBJ databases">
        <title>Nori genome reveals adaptations in red seaweeds to the harsh intertidal environment.</title>
        <authorList>
            <person name="Wang D."/>
            <person name="Mao Y."/>
        </authorList>
    </citation>
    <scope>NUCLEOTIDE SEQUENCE</scope>
    <source>
        <tissue evidence="1">Gametophyte</tissue>
    </source>
</reference>
<name>A0ACC3C2Z8_PYRYE</name>
<accession>A0ACC3C2Z8</accession>
<proteinExistence type="predicted"/>
<organism evidence="1 2">
    <name type="scientific">Pyropia yezoensis</name>
    <name type="common">Susabi-nori</name>
    <name type="synonym">Porphyra yezoensis</name>
    <dbReference type="NCBI Taxonomy" id="2788"/>
    <lineage>
        <taxon>Eukaryota</taxon>
        <taxon>Rhodophyta</taxon>
        <taxon>Bangiophyceae</taxon>
        <taxon>Bangiales</taxon>
        <taxon>Bangiaceae</taxon>
        <taxon>Pyropia</taxon>
    </lineage>
</organism>
<keyword evidence="2" id="KW-1185">Reference proteome</keyword>
<dbReference type="EMBL" id="CM020619">
    <property type="protein sequence ID" value="KAK1864153.1"/>
    <property type="molecule type" value="Genomic_DNA"/>
</dbReference>
<gene>
    <name evidence="1" type="ORF">I4F81_006703</name>
</gene>
<comment type="caution">
    <text evidence="1">The sequence shown here is derived from an EMBL/GenBank/DDBJ whole genome shotgun (WGS) entry which is preliminary data.</text>
</comment>
<evidence type="ECO:0000313" key="1">
    <source>
        <dbReference type="EMBL" id="KAK1864153.1"/>
    </source>
</evidence>
<evidence type="ECO:0000313" key="2">
    <source>
        <dbReference type="Proteomes" id="UP000798662"/>
    </source>
</evidence>
<protein>
    <submittedName>
        <fullName evidence="1">Uncharacterized protein</fullName>
    </submittedName>
</protein>
<dbReference type="Proteomes" id="UP000798662">
    <property type="component" value="Chromosome 2"/>
</dbReference>
<sequence>MRLSPTAAWMPLTATETFGVSTAAFVWVASGSLHRIPVTAVDAYVGGRGSLDVRGWGWLRLAAAAGADADVGEAQRLLAELPWSPATVLHCRDLRWAPVPGDAAAVVAGVAVAVVSAAAVEGRHTPVAQKEYHA</sequence>